<dbReference type="PANTHER" id="PTHR47074">
    <property type="entry name" value="BNAC02G40300D PROTEIN"/>
    <property type="match status" value="1"/>
</dbReference>
<dbReference type="AlphaFoldDB" id="B9SBS0"/>
<gene>
    <name evidence="2" type="ORF">RCOM_1042700</name>
</gene>
<accession>B9SBS0</accession>
<protein>
    <recommendedName>
        <fullName evidence="1">RNase H type-1 domain-containing protein</fullName>
    </recommendedName>
</protein>
<proteinExistence type="predicted"/>
<dbReference type="GO" id="GO:0004523">
    <property type="term" value="F:RNA-DNA hybrid ribonuclease activity"/>
    <property type="evidence" value="ECO:0007669"/>
    <property type="project" value="InterPro"/>
</dbReference>
<organism evidence="2 3">
    <name type="scientific">Ricinus communis</name>
    <name type="common">Castor bean</name>
    <dbReference type="NCBI Taxonomy" id="3988"/>
    <lineage>
        <taxon>Eukaryota</taxon>
        <taxon>Viridiplantae</taxon>
        <taxon>Streptophyta</taxon>
        <taxon>Embryophyta</taxon>
        <taxon>Tracheophyta</taxon>
        <taxon>Spermatophyta</taxon>
        <taxon>Magnoliopsida</taxon>
        <taxon>eudicotyledons</taxon>
        <taxon>Gunneridae</taxon>
        <taxon>Pentapetalae</taxon>
        <taxon>rosids</taxon>
        <taxon>fabids</taxon>
        <taxon>Malpighiales</taxon>
        <taxon>Euphorbiaceae</taxon>
        <taxon>Acalyphoideae</taxon>
        <taxon>Acalypheae</taxon>
        <taxon>Ricinus</taxon>
    </lineage>
</organism>
<evidence type="ECO:0000313" key="3">
    <source>
        <dbReference type="Proteomes" id="UP000008311"/>
    </source>
</evidence>
<dbReference type="InParanoid" id="B9SBS0"/>
<evidence type="ECO:0000259" key="1">
    <source>
        <dbReference type="Pfam" id="PF13456"/>
    </source>
</evidence>
<dbReference type="InterPro" id="IPR044730">
    <property type="entry name" value="RNase_H-like_dom_plant"/>
</dbReference>
<dbReference type="Pfam" id="PF13456">
    <property type="entry name" value="RVT_3"/>
    <property type="match status" value="1"/>
</dbReference>
<feature type="domain" description="RNase H type-1" evidence="1">
    <location>
        <begin position="50"/>
        <end position="132"/>
    </location>
</feature>
<dbReference type="PANTHER" id="PTHR47074:SF11">
    <property type="entry name" value="REVERSE TRANSCRIPTASE-LIKE PROTEIN"/>
    <property type="match status" value="1"/>
</dbReference>
<reference evidence="3" key="1">
    <citation type="journal article" date="2010" name="Nat. Biotechnol.">
        <title>Draft genome sequence of the oilseed species Ricinus communis.</title>
        <authorList>
            <person name="Chan A.P."/>
            <person name="Crabtree J."/>
            <person name="Zhao Q."/>
            <person name="Lorenzi H."/>
            <person name="Orvis J."/>
            <person name="Puiu D."/>
            <person name="Melake-Berhan A."/>
            <person name="Jones K.M."/>
            <person name="Redman J."/>
            <person name="Chen G."/>
            <person name="Cahoon E.B."/>
            <person name="Gedil M."/>
            <person name="Stanke M."/>
            <person name="Haas B.J."/>
            <person name="Wortman J.R."/>
            <person name="Fraser-Liggett C.M."/>
            <person name="Ravel J."/>
            <person name="Rabinowicz P.D."/>
        </authorList>
    </citation>
    <scope>NUCLEOTIDE SEQUENCE [LARGE SCALE GENOMIC DNA]</scope>
    <source>
        <strain evidence="3">cv. Hale</strain>
    </source>
</reference>
<dbReference type="GO" id="GO:0003676">
    <property type="term" value="F:nucleic acid binding"/>
    <property type="evidence" value="ECO:0007669"/>
    <property type="project" value="InterPro"/>
</dbReference>
<evidence type="ECO:0000313" key="2">
    <source>
        <dbReference type="EMBL" id="EEF38898.1"/>
    </source>
</evidence>
<dbReference type="InterPro" id="IPR002156">
    <property type="entry name" value="RNaseH_domain"/>
</dbReference>
<name>B9SBS0_RICCO</name>
<dbReference type="InterPro" id="IPR052929">
    <property type="entry name" value="RNase_H-like_EbsB-rel"/>
</dbReference>
<sequence length="142" mass="14913">MTEESAAEWAVDMARNDRGTPSRGSCMVGGGRVRSKLPSLSPSGWIFQINTDAALAKPTQGLSGLGLMVRDSPGKFLAAGSHHITQLLPVDIVEAMAVKEGIILAAHVNCLSAIVASDSSEIVKLIHSDIPILAELDLLSLK</sequence>
<keyword evidence="3" id="KW-1185">Reference proteome</keyword>
<dbReference type="Proteomes" id="UP000008311">
    <property type="component" value="Unassembled WGS sequence"/>
</dbReference>
<dbReference type="EMBL" id="EQ973917">
    <property type="protein sequence ID" value="EEF38898.1"/>
    <property type="molecule type" value="Genomic_DNA"/>
</dbReference>
<dbReference type="CDD" id="cd06222">
    <property type="entry name" value="RNase_H_like"/>
    <property type="match status" value="1"/>
</dbReference>